<dbReference type="EMBL" id="CAJNNW010029518">
    <property type="protein sequence ID" value="CAE8700560.1"/>
    <property type="molecule type" value="Genomic_DNA"/>
</dbReference>
<proteinExistence type="predicted"/>
<evidence type="ECO:0000256" key="1">
    <source>
        <dbReference type="SAM" id="MobiDB-lite"/>
    </source>
</evidence>
<name>A0A813KJB9_POLGL</name>
<gene>
    <name evidence="2" type="ORF">PGLA2088_LOCUS31670</name>
</gene>
<protein>
    <submittedName>
        <fullName evidence="2">Uncharacterized protein</fullName>
    </submittedName>
</protein>
<feature type="compositionally biased region" description="Low complexity" evidence="1">
    <location>
        <begin position="101"/>
        <end position="111"/>
    </location>
</feature>
<feature type="compositionally biased region" description="Basic residues" evidence="1">
    <location>
        <begin position="67"/>
        <end position="92"/>
    </location>
</feature>
<accession>A0A813KJB9</accession>
<feature type="region of interest" description="Disordered" evidence="1">
    <location>
        <begin position="1"/>
        <end position="122"/>
    </location>
</feature>
<reference evidence="2" key="1">
    <citation type="submission" date="2021-02" db="EMBL/GenBank/DDBJ databases">
        <authorList>
            <person name="Dougan E. K."/>
            <person name="Rhodes N."/>
            <person name="Thang M."/>
            <person name="Chan C."/>
        </authorList>
    </citation>
    <scope>NUCLEOTIDE SEQUENCE</scope>
</reference>
<organism evidence="2 3">
    <name type="scientific">Polarella glacialis</name>
    <name type="common">Dinoflagellate</name>
    <dbReference type="NCBI Taxonomy" id="89957"/>
    <lineage>
        <taxon>Eukaryota</taxon>
        <taxon>Sar</taxon>
        <taxon>Alveolata</taxon>
        <taxon>Dinophyceae</taxon>
        <taxon>Suessiales</taxon>
        <taxon>Suessiaceae</taxon>
        <taxon>Polarella</taxon>
    </lineage>
</organism>
<comment type="caution">
    <text evidence="2">The sequence shown here is derived from an EMBL/GenBank/DDBJ whole genome shotgun (WGS) entry which is preliminary data.</text>
</comment>
<dbReference type="AlphaFoldDB" id="A0A813KJB9"/>
<dbReference type="Proteomes" id="UP000626109">
    <property type="component" value="Unassembled WGS sequence"/>
</dbReference>
<feature type="compositionally biased region" description="Low complexity" evidence="1">
    <location>
        <begin position="55"/>
        <end position="64"/>
    </location>
</feature>
<feature type="compositionally biased region" description="Basic and acidic residues" evidence="1">
    <location>
        <begin position="17"/>
        <end position="46"/>
    </location>
</feature>
<evidence type="ECO:0000313" key="3">
    <source>
        <dbReference type="Proteomes" id="UP000626109"/>
    </source>
</evidence>
<evidence type="ECO:0000313" key="2">
    <source>
        <dbReference type="EMBL" id="CAE8700560.1"/>
    </source>
</evidence>
<sequence>MQTNTAQPPSQPPGLGADKDSSFEDAGPEQKEKEKGNDGRKMKENHDPDDDPEESSSSSSSSDPSSRKKRGKKSEKKENKKKKNKKKRKRKRNKDDRDSSPSDSSDSSDTSSSDDHGKAAAKVAQVVAAGTVRREAKTIKMRQYPTTLQLPSWRRFVRSSVAAASGRPDEANNWILEVEEIGASFESLACGYHGHHSVRNFAVHQSRY</sequence>